<evidence type="ECO:0000313" key="1">
    <source>
        <dbReference type="EMBL" id="KAJ4718350.1"/>
    </source>
</evidence>
<protein>
    <submittedName>
        <fullName evidence="1">Tail fiber</fullName>
    </submittedName>
</protein>
<comment type="caution">
    <text evidence="1">The sequence shown here is derived from an EMBL/GenBank/DDBJ whole genome shotgun (WGS) entry which is preliminary data.</text>
</comment>
<organism evidence="1 2">
    <name type="scientific">Melia azedarach</name>
    <name type="common">Chinaberry tree</name>
    <dbReference type="NCBI Taxonomy" id="155640"/>
    <lineage>
        <taxon>Eukaryota</taxon>
        <taxon>Viridiplantae</taxon>
        <taxon>Streptophyta</taxon>
        <taxon>Embryophyta</taxon>
        <taxon>Tracheophyta</taxon>
        <taxon>Spermatophyta</taxon>
        <taxon>Magnoliopsida</taxon>
        <taxon>eudicotyledons</taxon>
        <taxon>Gunneridae</taxon>
        <taxon>Pentapetalae</taxon>
        <taxon>rosids</taxon>
        <taxon>malvids</taxon>
        <taxon>Sapindales</taxon>
        <taxon>Meliaceae</taxon>
        <taxon>Melia</taxon>
    </lineage>
</organism>
<keyword evidence="2" id="KW-1185">Reference proteome</keyword>
<gene>
    <name evidence="1" type="ORF">OWV82_010042</name>
</gene>
<sequence>MCTTPMEVTCSQLIADEIFPEFVVKVLLYPGAFTNAIMKSKGIPSYSKLLRFYNFTNQKNSPETDLLRLEIVAGSYLCVSGAAIRAGRMSLIGTLLLLWGLAKELSDANKNLRD</sequence>
<evidence type="ECO:0000313" key="2">
    <source>
        <dbReference type="Proteomes" id="UP001164539"/>
    </source>
</evidence>
<proteinExistence type="predicted"/>
<name>A0ACC1Y737_MELAZ</name>
<accession>A0ACC1Y737</accession>
<reference evidence="1 2" key="1">
    <citation type="journal article" date="2023" name="Science">
        <title>Complex scaffold remodeling in plant triterpene biosynthesis.</title>
        <authorList>
            <person name="De La Pena R."/>
            <person name="Hodgson H."/>
            <person name="Liu J.C."/>
            <person name="Stephenson M.J."/>
            <person name="Martin A.C."/>
            <person name="Owen C."/>
            <person name="Harkess A."/>
            <person name="Leebens-Mack J."/>
            <person name="Jimenez L.E."/>
            <person name="Osbourn A."/>
            <person name="Sattely E.S."/>
        </authorList>
    </citation>
    <scope>NUCLEOTIDE SEQUENCE [LARGE SCALE GENOMIC DNA]</scope>
    <source>
        <strain evidence="2">cv. JPN11</strain>
        <tissue evidence="1">Leaf</tissue>
    </source>
</reference>
<dbReference type="Proteomes" id="UP001164539">
    <property type="component" value="Chromosome 5"/>
</dbReference>
<dbReference type="EMBL" id="CM051398">
    <property type="protein sequence ID" value="KAJ4718350.1"/>
    <property type="molecule type" value="Genomic_DNA"/>
</dbReference>